<dbReference type="InterPro" id="IPR001460">
    <property type="entry name" value="PCN-bd_Tpept"/>
</dbReference>
<protein>
    <submittedName>
        <fullName evidence="7">Penicillin-binding transpeptidase domain-containing protein</fullName>
    </submittedName>
</protein>
<keyword evidence="3" id="KW-0472">Membrane</keyword>
<dbReference type="PANTHER" id="PTHR30627">
    <property type="entry name" value="PEPTIDOGLYCAN D,D-TRANSPEPTIDASE"/>
    <property type="match status" value="1"/>
</dbReference>
<evidence type="ECO:0000259" key="5">
    <source>
        <dbReference type="Pfam" id="PF03717"/>
    </source>
</evidence>
<dbReference type="InterPro" id="IPR050515">
    <property type="entry name" value="Beta-lactam/transpept"/>
</dbReference>
<evidence type="ECO:0000313" key="7">
    <source>
        <dbReference type="EMBL" id="MEW9501194.1"/>
    </source>
</evidence>
<comment type="subcellular location">
    <subcellularLocation>
        <location evidence="1">Membrane</location>
    </subcellularLocation>
</comment>
<dbReference type="InterPro" id="IPR005311">
    <property type="entry name" value="PBP_dimer"/>
</dbReference>
<comment type="caution">
    <text evidence="7">The sequence shown here is derived from an EMBL/GenBank/DDBJ whole genome shotgun (WGS) entry which is preliminary data.</text>
</comment>
<evidence type="ECO:0000259" key="4">
    <source>
        <dbReference type="Pfam" id="PF00905"/>
    </source>
</evidence>
<dbReference type="Gene3D" id="3.40.710.10">
    <property type="entry name" value="DD-peptidase/beta-lactamase superfamily"/>
    <property type="match status" value="1"/>
</dbReference>
<dbReference type="Gene3D" id="3.90.1310.10">
    <property type="entry name" value="Penicillin-binding protein 2a (Domain 2)"/>
    <property type="match status" value="1"/>
</dbReference>
<dbReference type="EMBL" id="JBFMIA010000003">
    <property type="protein sequence ID" value="MEW9501194.1"/>
    <property type="molecule type" value="Genomic_DNA"/>
</dbReference>
<accession>A0ABV3Q1H8</accession>
<proteinExistence type="inferred from homology"/>
<dbReference type="PROSITE" id="PS51257">
    <property type="entry name" value="PROKAR_LIPOPROTEIN"/>
    <property type="match status" value="1"/>
</dbReference>
<dbReference type="SUPFAM" id="SSF54427">
    <property type="entry name" value="NTF2-like"/>
    <property type="match status" value="1"/>
</dbReference>
<dbReference type="InterPro" id="IPR007887">
    <property type="entry name" value="MecA_N"/>
</dbReference>
<name>A0ABV3Q1H8_9BACL</name>
<organism evidence="7 8">
    <name type="scientific">Jeotgalibacillus marinus</name>
    <dbReference type="NCBI Taxonomy" id="86667"/>
    <lineage>
        <taxon>Bacteria</taxon>
        <taxon>Bacillati</taxon>
        <taxon>Bacillota</taxon>
        <taxon>Bacilli</taxon>
        <taxon>Bacillales</taxon>
        <taxon>Caryophanaceae</taxon>
        <taxon>Jeotgalibacillus</taxon>
    </lineage>
</organism>
<evidence type="ECO:0000256" key="2">
    <source>
        <dbReference type="ARBA" id="ARBA00007171"/>
    </source>
</evidence>
<dbReference type="InterPro" id="IPR036138">
    <property type="entry name" value="PBP_dimer_sf"/>
</dbReference>
<sequence>MKNRKISLTFLFVSLLLFGCQEKEESPYDVLDDFIETWGGFGFEEMYDTYLTSSSKENVSYEVFSERYEKLYGDLEVENLAIDILDREQTWEEETSVTIPGSISFDTFAGEVDYTIDFVLSKEEREDETNWYVDWNPGLILPGLELTDKVRIDPPTPAERGEIVDNEGNKLAENGEVFEIGVIPGKFNEDDLADLSKIIGVGEEYIKSQYTLSWAQDDYVMPVKKFLREEEETVRAAEEIEGVSVNRVNERIYPYGEAAAHLIGYIEEVSAEDLEELEGYSPGDRVGKRGLEQLLEKRLKATDGQKIYLEKEDGSEPVVAETEPSDGETIQLTINANTQQTLFETLSEDAGTATVIDPTTGKVRSLVSVPTFDPNDYVLGMSNEQRQELENDEAKPTMSRLSYTYSPGSTMKLLTAIIGLDNGTLDPDHFYDIDVKQWQKDDSWGDYEVTRYYEEYDKVNLERGLTYSDNIYFARVGLDMGASKFEEGLTNLGIGESLPFIYPTAETSQISNSGSIESEILLADTAYGQGEFLLNMVHLASIYGGVANDGVMMQPLLLEEEEETVWKESIVSEEQAKSLQTILRKVVSEGSSTRANVSGREMAGKTGTVEMKQEQGTTGTENGLFVAMDQKDPTLLTVMLIEGVEKTEPRGSVYTVDLTKQFYESLNN</sequence>
<comment type="similarity">
    <text evidence="2">Belongs to the transpeptidase family.</text>
</comment>
<dbReference type="PANTHER" id="PTHR30627:SF25">
    <property type="entry name" value="PENICILLIN-BINDING PROTEIN 3"/>
    <property type="match status" value="1"/>
</dbReference>
<dbReference type="Gene3D" id="3.10.450.100">
    <property type="entry name" value="NTF2-like, domain 1"/>
    <property type="match status" value="1"/>
</dbReference>
<dbReference type="InterPro" id="IPR032710">
    <property type="entry name" value="NTF2-like_dom_sf"/>
</dbReference>
<evidence type="ECO:0000313" key="8">
    <source>
        <dbReference type="Proteomes" id="UP001556040"/>
    </source>
</evidence>
<dbReference type="SUPFAM" id="SSF56601">
    <property type="entry name" value="beta-lactamase/transpeptidase-like"/>
    <property type="match status" value="1"/>
</dbReference>
<feature type="domain" description="Penicillin-binding protein dimerisation" evidence="5">
    <location>
        <begin position="156"/>
        <end position="315"/>
    </location>
</feature>
<dbReference type="Pfam" id="PF03717">
    <property type="entry name" value="PBP_dimer"/>
    <property type="match status" value="1"/>
</dbReference>
<dbReference type="SUPFAM" id="SSF56519">
    <property type="entry name" value="Penicillin binding protein dimerisation domain"/>
    <property type="match status" value="1"/>
</dbReference>
<dbReference type="RefSeq" id="WP_367778680.1">
    <property type="nucleotide sequence ID" value="NZ_JBFMIA010000003.1"/>
</dbReference>
<evidence type="ECO:0000256" key="3">
    <source>
        <dbReference type="ARBA" id="ARBA00023136"/>
    </source>
</evidence>
<keyword evidence="8" id="KW-1185">Reference proteome</keyword>
<evidence type="ECO:0000256" key="1">
    <source>
        <dbReference type="ARBA" id="ARBA00004370"/>
    </source>
</evidence>
<dbReference type="Gene3D" id="3.30.1390.30">
    <property type="entry name" value="Penicillin-binding protein 2a, domain 3"/>
    <property type="match status" value="1"/>
</dbReference>
<dbReference type="Pfam" id="PF00905">
    <property type="entry name" value="Transpeptidase"/>
    <property type="match status" value="1"/>
</dbReference>
<reference evidence="7 8" key="1">
    <citation type="journal article" date="1979" name="Int. J. Syst. Evol. Microbiol.">
        <title>Bacillus globisporus subsp. marinus subsp. nov.</title>
        <authorList>
            <person name="Liu H."/>
        </authorList>
    </citation>
    <scope>NUCLEOTIDE SEQUENCE [LARGE SCALE GENOMIC DNA]</scope>
    <source>
        <strain evidence="7 8">DSM 1297</strain>
    </source>
</reference>
<dbReference type="Pfam" id="PF05223">
    <property type="entry name" value="MecA_N"/>
    <property type="match status" value="1"/>
</dbReference>
<dbReference type="Proteomes" id="UP001556040">
    <property type="component" value="Unassembled WGS sequence"/>
</dbReference>
<feature type="domain" description="Penicillin-binding protein transpeptidase" evidence="4">
    <location>
        <begin position="351"/>
        <end position="648"/>
    </location>
</feature>
<dbReference type="InterPro" id="IPR012338">
    <property type="entry name" value="Beta-lactam/transpept-like"/>
</dbReference>
<feature type="domain" description="NTF2-like N-terminal transpeptidase" evidence="6">
    <location>
        <begin position="27"/>
        <end position="146"/>
    </location>
</feature>
<evidence type="ECO:0000259" key="6">
    <source>
        <dbReference type="Pfam" id="PF05223"/>
    </source>
</evidence>
<gene>
    <name evidence="7" type="ORF">AB1471_05185</name>
</gene>